<dbReference type="PANTHER" id="PTHR33202">
    <property type="entry name" value="ZINC UPTAKE REGULATION PROTEIN"/>
    <property type="match status" value="1"/>
</dbReference>
<dbReference type="GO" id="GO:0003700">
    <property type="term" value="F:DNA-binding transcription factor activity"/>
    <property type="evidence" value="ECO:0007669"/>
    <property type="project" value="InterPro"/>
</dbReference>
<dbReference type="PANTHER" id="PTHR33202:SF7">
    <property type="entry name" value="FERRIC UPTAKE REGULATION PROTEIN"/>
    <property type="match status" value="1"/>
</dbReference>
<protein>
    <submittedName>
        <fullName evidence="9">Transcriptional repressor</fullName>
    </submittedName>
</protein>
<dbReference type="GO" id="GO:0045892">
    <property type="term" value="P:negative regulation of DNA-templated transcription"/>
    <property type="evidence" value="ECO:0007669"/>
    <property type="project" value="TreeGrafter"/>
</dbReference>
<evidence type="ECO:0000256" key="3">
    <source>
        <dbReference type="ARBA" id="ARBA00022833"/>
    </source>
</evidence>
<dbReference type="InterPro" id="IPR002481">
    <property type="entry name" value="FUR"/>
</dbReference>
<evidence type="ECO:0000313" key="9">
    <source>
        <dbReference type="EMBL" id="QNB48263.1"/>
    </source>
</evidence>
<evidence type="ECO:0000256" key="8">
    <source>
        <dbReference type="PIRSR" id="PIRSR602481-2"/>
    </source>
</evidence>
<feature type="binding site" evidence="8">
    <location>
        <position position="109"/>
    </location>
    <ligand>
        <name>Fe cation</name>
        <dbReference type="ChEBI" id="CHEBI:24875"/>
    </ligand>
</feature>
<dbReference type="InterPro" id="IPR036388">
    <property type="entry name" value="WH-like_DNA-bd_sf"/>
</dbReference>
<evidence type="ECO:0000256" key="5">
    <source>
        <dbReference type="ARBA" id="ARBA00023125"/>
    </source>
</evidence>
<gene>
    <name evidence="9" type="ORF">BR63_02235</name>
</gene>
<dbReference type="SUPFAM" id="SSF46785">
    <property type="entry name" value="Winged helix' DNA-binding domain"/>
    <property type="match status" value="1"/>
</dbReference>
<keyword evidence="7" id="KW-0479">Metal-binding</keyword>
<keyword evidence="5" id="KW-0238">DNA-binding</keyword>
<dbReference type="Gene3D" id="3.30.1490.190">
    <property type="match status" value="1"/>
</dbReference>
<dbReference type="CDD" id="cd07153">
    <property type="entry name" value="Fur_like"/>
    <property type="match status" value="1"/>
</dbReference>
<dbReference type="GO" id="GO:1900376">
    <property type="term" value="P:regulation of secondary metabolite biosynthetic process"/>
    <property type="evidence" value="ECO:0007669"/>
    <property type="project" value="TreeGrafter"/>
</dbReference>
<dbReference type="AlphaFoldDB" id="A0A7G6E859"/>
<evidence type="ECO:0000256" key="2">
    <source>
        <dbReference type="ARBA" id="ARBA00022491"/>
    </source>
</evidence>
<evidence type="ECO:0000256" key="6">
    <source>
        <dbReference type="ARBA" id="ARBA00023163"/>
    </source>
</evidence>
<keyword evidence="3 7" id="KW-0862">Zinc</keyword>
<keyword evidence="8" id="KW-0408">Iron</keyword>
<reference evidence="9 10" key="1">
    <citation type="journal article" date="2019" name="Front. Microbiol.">
        <title>Thermoanaerosceptrum fracticalcis gen. nov. sp. nov., a Novel Fumarate-Fermenting Microorganism From a Deep Fractured Carbonate Aquifer of the US Great Basin.</title>
        <authorList>
            <person name="Hamilton-Brehm S.D."/>
            <person name="Stewart L.E."/>
            <person name="Zavarin M."/>
            <person name="Caldwell M."/>
            <person name="Lawson P.A."/>
            <person name="Onstott T.C."/>
            <person name="Grzymski J."/>
            <person name="Neveux I."/>
            <person name="Lollar B.S."/>
            <person name="Russell C.E."/>
            <person name="Moser D.P."/>
        </authorList>
    </citation>
    <scope>NUCLEOTIDE SEQUENCE [LARGE SCALE GENOMIC DNA]</scope>
    <source>
        <strain evidence="9 10">DRI-13</strain>
    </source>
</reference>
<dbReference type="Proteomes" id="UP000515847">
    <property type="component" value="Chromosome"/>
</dbReference>
<feature type="binding site" evidence="7">
    <location>
        <position position="117"/>
    </location>
    <ligand>
        <name>Zn(2+)</name>
        <dbReference type="ChEBI" id="CHEBI:29105"/>
    </ligand>
</feature>
<accession>A0A7G6E859</accession>
<dbReference type="InterPro" id="IPR036390">
    <property type="entry name" value="WH_DNA-bd_sf"/>
</dbReference>
<evidence type="ECO:0000256" key="7">
    <source>
        <dbReference type="PIRSR" id="PIRSR602481-1"/>
    </source>
</evidence>
<evidence type="ECO:0000313" key="10">
    <source>
        <dbReference type="Proteomes" id="UP000515847"/>
    </source>
</evidence>
<organism evidence="9 10">
    <name type="scientific">Thermanaerosceptrum fracticalcis</name>
    <dbReference type="NCBI Taxonomy" id="1712410"/>
    <lineage>
        <taxon>Bacteria</taxon>
        <taxon>Bacillati</taxon>
        <taxon>Bacillota</taxon>
        <taxon>Clostridia</taxon>
        <taxon>Eubacteriales</taxon>
        <taxon>Peptococcaceae</taxon>
        <taxon>Thermanaerosceptrum</taxon>
    </lineage>
</organism>
<dbReference type="Gene3D" id="1.10.10.10">
    <property type="entry name" value="Winged helix-like DNA-binding domain superfamily/Winged helix DNA-binding domain"/>
    <property type="match status" value="1"/>
</dbReference>
<dbReference type="GO" id="GO:0008270">
    <property type="term" value="F:zinc ion binding"/>
    <property type="evidence" value="ECO:0007669"/>
    <property type="project" value="TreeGrafter"/>
</dbReference>
<feature type="binding site" evidence="7">
    <location>
        <position position="77"/>
    </location>
    <ligand>
        <name>Zn(2+)</name>
        <dbReference type="ChEBI" id="CHEBI:29105"/>
    </ligand>
</feature>
<keyword evidence="6" id="KW-0804">Transcription</keyword>
<feature type="binding site" evidence="7">
    <location>
        <position position="80"/>
    </location>
    <ligand>
        <name>Zn(2+)</name>
        <dbReference type="ChEBI" id="CHEBI:29105"/>
    </ligand>
</feature>
<keyword evidence="4" id="KW-0805">Transcription regulation</keyword>
<feature type="binding site" evidence="7">
    <location>
        <position position="120"/>
    </location>
    <ligand>
        <name>Zn(2+)</name>
        <dbReference type="ChEBI" id="CHEBI:29105"/>
    </ligand>
</feature>
<dbReference type="GO" id="GO:0000976">
    <property type="term" value="F:transcription cis-regulatory region binding"/>
    <property type="evidence" value="ECO:0007669"/>
    <property type="project" value="TreeGrafter"/>
</dbReference>
<comment type="similarity">
    <text evidence="1">Belongs to the Fur family.</text>
</comment>
<comment type="cofactor">
    <cofactor evidence="8">
        <name>Mn(2+)</name>
        <dbReference type="ChEBI" id="CHEBI:29035"/>
    </cofactor>
    <cofactor evidence="8">
        <name>Fe(2+)</name>
        <dbReference type="ChEBI" id="CHEBI:29033"/>
    </cofactor>
    <text evidence="8">Binds 1 Mn(2+) or Fe(2+) ion per subunit.</text>
</comment>
<keyword evidence="10" id="KW-1185">Reference proteome</keyword>
<name>A0A7G6E859_THEFR</name>
<proteinExistence type="inferred from homology"/>
<dbReference type="Pfam" id="PF01475">
    <property type="entry name" value="FUR"/>
    <property type="match status" value="1"/>
</dbReference>
<evidence type="ECO:0000256" key="4">
    <source>
        <dbReference type="ARBA" id="ARBA00023015"/>
    </source>
</evidence>
<evidence type="ECO:0000256" key="1">
    <source>
        <dbReference type="ARBA" id="ARBA00007957"/>
    </source>
</evidence>
<comment type="cofactor">
    <cofactor evidence="7">
        <name>Zn(2+)</name>
        <dbReference type="ChEBI" id="CHEBI:29105"/>
    </cofactor>
    <text evidence="7">Binds 1 zinc ion per subunit.</text>
</comment>
<dbReference type="InterPro" id="IPR043135">
    <property type="entry name" value="Fur_C"/>
</dbReference>
<sequence length="127" mass="14883">MTRQKRVILEVLRGTKSHPTADWIYEQAKKMIPDLSLGTVYRNLNLLKEMGEIMELNYGSTFSRFDGNPHNHYHFQCRQCGRVFDLDLPIQNKLEKETAEVSGHRIDNHRLEFYGVCRECQASEPKN</sequence>
<dbReference type="EMBL" id="CP045798">
    <property type="protein sequence ID" value="QNB48263.1"/>
    <property type="molecule type" value="Genomic_DNA"/>
</dbReference>
<dbReference type="KEGG" id="tfr:BR63_02235"/>
<keyword evidence="2" id="KW-0678">Repressor</keyword>